<protein>
    <recommendedName>
        <fullName evidence="3">DUF1320 domain-containing protein</fullName>
    </recommendedName>
</protein>
<dbReference type="EMBL" id="BAAFGK010000004">
    <property type="protein sequence ID" value="GAB0057420.1"/>
    <property type="molecule type" value="Genomic_DNA"/>
</dbReference>
<dbReference type="InterPro" id="IPR009752">
    <property type="entry name" value="Phage_Mu_GpJ"/>
</dbReference>
<reference evidence="1 2" key="1">
    <citation type="submission" date="2024-09" db="EMBL/GenBank/DDBJ databases">
        <title>Draft genome sequence of Candidatus Magnetaquicoccaceae bacterium FCR-1.</title>
        <authorList>
            <person name="Shimoshige H."/>
            <person name="Shimamura S."/>
            <person name="Taoka A."/>
            <person name="Kobayashi H."/>
            <person name="Maekawa T."/>
        </authorList>
    </citation>
    <scope>NUCLEOTIDE SEQUENCE [LARGE SCALE GENOMIC DNA]</scope>
    <source>
        <strain evidence="1 2">FCR-1</strain>
    </source>
</reference>
<sequence length="147" mass="16134">MRYLDAQQMIDSYGLEAITDLTDRSDPPRGQIDMDRLVGAIEAAEELAEGYLFPRYTLPLPVAPKNFTAHVRAVAFYNLHRNRACGIADEVRWARDEAEEFFKRAGSGVIALNMQTGQGSQEMGAASTPPPVSFAPPSVFGALLGRF</sequence>
<gene>
    <name evidence="1" type="ORF">SIID45300_01748</name>
</gene>
<proteinExistence type="predicted"/>
<dbReference type="RefSeq" id="WP_420906110.1">
    <property type="nucleotide sequence ID" value="NZ_BAAFGK010000004.1"/>
</dbReference>
<organism evidence="1 2">
    <name type="scientific">Candidatus Magnetaquiglobus chichijimensis</name>
    <dbReference type="NCBI Taxonomy" id="3141448"/>
    <lineage>
        <taxon>Bacteria</taxon>
        <taxon>Pseudomonadati</taxon>
        <taxon>Pseudomonadota</taxon>
        <taxon>Magnetococcia</taxon>
        <taxon>Magnetococcales</taxon>
        <taxon>Candidatus Magnetaquicoccaceae</taxon>
        <taxon>Candidatus Magnetaquiglobus</taxon>
    </lineage>
</organism>
<name>A0ABQ0C957_9PROT</name>
<dbReference type="Pfam" id="PF07030">
    <property type="entry name" value="Phage_Mu_Gp36"/>
    <property type="match status" value="1"/>
</dbReference>
<comment type="caution">
    <text evidence="1">The sequence shown here is derived from an EMBL/GenBank/DDBJ whole genome shotgun (WGS) entry which is preliminary data.</text>
</comment>
<dbReference type="Proteomes" id="UP001628193">
    <property type="component" value="Unassembled WGS sequence"/>
</dbReference>
<keyword evidence="2" id="KW-1185">Reference proteome</keyword>
<evidence type="ECO:0000313" key="2">
    <source>
        <dbReference type="Proteomes" id="UP001628193"/>
    </source>
</evidence>
<accession>A0ABQ0C957</accession>
<evidence type="ECO:0000313" key="1">
    <source>
        <dbReference type="EMBL" id="GAB0057420.1"/>
    </source>
</evidence>
<evidence type="ECO:0008006" key="3">
    <source>
        <dbReference type="Google" id="ProtNLM"/>
    </source>
</evidence>